<dbReference type="Pfam" id="PF01073">
    <property type="entry name" value="3Beta_HSD"/>
    <property type="match status" value="1"/>
</dbReference>
<dbReference type="GO" id="GO:0031966">
    <property type="term" value="C:mitochondrial membrane"/>
    <property type="evidence" value="ECO:0007669"/>
    <property type="project" value="UniProtKB-SubCell"/>
</dbReference>
<evidence type="ECO:0000256" key="8">
    <source>
        <dbReference type="ARBA" id="ARBA00023128"/>
    </source>
</evidence>
<feature type="domain" description="3-beta hydroxysteroid dehydrogenase/isomerase" evidence="11">
    <location>
        <begin position="3"/>
        <end position="223"/>
    </location>
</feature>
<dbReference type="GO" id="GO:0005789">
    <property type="term" value="C:endoplasmic reticulum membrane"/>
    <property type="evidence" value="ECO:0007669"/>
    <property type="project" value="UniProtKB-SubCell"/>
</dbReference>
<evidence type="ECO:0000256" key="4">
    <source>
        <dbReference type="ARBA" id="ARBA00022692"/>
    </source>
</evidence>
<dbReference type="FunFam" id="3.40.50.720:FF:000220">
    <property type="entry name" value="3 beta-hydroxysteroid dehydrogenase/Delta 5--&gt;4-isomerase type 1"/>
    <property type="match status" value="1"/>
</dbReference>
<keyword evidence="5" id="KW-0256">Endoplasmic reticulum</keyword>
<evidence type="ECO:0000256" key="1">
    <source>
        <dbReference type="ARBA" id="ARBA00004304"/>
    </source>
</evidence>
<evidence type="ECO:0000256" key="3">
    <source>
        <dbReference type="ARBA" id="ARBA00009219"/>
    </source>
</evidence>
<keyword evidence="6" id="KW-1133">Transmembrane helix</keyword>
<dbReference type="AlphaFoldDB" id="A0A8T2IFS7"/>
<reference evidence="12" key="1">
    <citation type="thesis" date="2020" institute="ProQuest LLC" country="789 East Eisenhower Parkway, Ann Arbor, MI, USA">
        <title>Comparative Genomics and Chromosome Evolution.</title>
        <authorList>
            <person name="Mudd A.B."/>
        </authorList>
    </citation>
    <scope>NUCLEOTIDE SEQUENCE</scope>
    <source>
        <strain evidence="12">Female2</strain>
        <tissue evidence="12">Blood</tissue>
    </source>
</reference>
<evidence type="ECO:0000256" key="9">
    <source>
        <dbReference type="ARBA" id="ARBA00023136"/>
    </source>
</evidence>
<evidence type="ECO:0000256" key="2">
    <source>
        <dbReference type="ARBA" id="ARBA00004389"/>
    </source>
</evidence>
<feature type="non-terminal residue" evidence="12">
    <location>
        <position position="1"/>
    </location>
</feature>
<accession>A0A8T2IFS7</accession>
<evidence type="ECO:0000313" key="12">
    <source>
        <dbReference type="EMBL" id="KAG8429451.1"/>
    </source>
</evidence>
<evidence type="ECO:0000256" key="10">
    <source>
        <dbReference type="RuleBase" id="RU004475"/>
    </source>
</evidence>
<sequence length="310" mass="34961">VKLLQGDIRNEEFLRQSCQGVGLVIHTAAIIDTVGKITRETLMAINVTGKEGQRTCWMPCVQGNVCYCIYTSSVEVILCLVYNSKLSFNYGQSKRLAEQRVLNANGRALKDGGTLFTCALRSMYIYGEGSQFLGAQLDQAIMNGGIFHRRSKKESLVNPVYVGNIAWAHVVAAQAMVDPGKAKKIAGNFYFISDDTPHLSYSDLNHTLGKEIGLGVQENLVLPFPVLYFLAFLLEGISFLLKPFVRFIPPFTRHLLLLLNTPFTFSYSKAQRDMGYKPRVSWEESKERTSEWMASQLLMRKEHLRKNKQC</sequence>
<dbReference type="PANTHER" id="PTHR43245:SF51">
    <property type="entry name" value="SHORT CHAIN DEHYDROGENASE_REDUCTASE FAMILY 42E, MEMBER 2"/>
    <property type="match status" value="1"/>
</dbReference>
<proteinExistence type="inferred from homology"/>
<evidence type="ECO:0000256" key="6">
    <source>
        <dbReference type="ARBA" id="ARBA00022989"/>
    </source>
</evidence>
<evidence type="ECO:0000259" key="11">
    <source>
        <dbReference type="Pfam" id="PF01073"/>
    </source>
</evidence>
<evidence type="ECO:0000313" key="13">
    <source>
        <dbReference type="Proteomes" id="UP000812440"/>
    </source>
</evidence>
<gene>
    <name evidence="12" type="ORF">GDO86_020144</name>
</gene>
<name>A0A8T2IFS7_9PIPI</name>
<dbReference type="Gene3D" id="3.40.50.720">
    <property type="entry name" value="NAD(P)-binding Rossmann-like Domain"/>
    <property type="match status" value="1"/>
</dbReference>
<dbReference type="PANTHER" id="PTHR43245">
    <property type="entry name" value="BIFUNCTIONAL POLYMYXIN RESISTANCE PROTEIN ARNA"/>
    <property type="match status" value="1"/>
</dbReference>
<dbReference type="EMBL" id="JAACNH010006970">
    <property type="protein sequence ID" value="KAG8429451.1"/>
    <property type="molecule type" value="Genomic_DNA"/>
</dbReference>
<dbReference type="InterPro" id="IPR002225">
    <property type="entry name" value="3Beta_OHSteriod_DH/Estase"/>
</dbReference>
<keyword evidence="9" id="KW-0472">Membrane</keyword>
<evidence type="ECO:0000256" key="7">
    <source>
        <dbReference type="ARBA" id="ARBA00023002"/>
    </source>
</evidence>
<dbReference type="Proteomes" id="UP000812440">
    <property type="component" value="Unassembled WGS sequence"/>
</dbReference>
<keyword evidence="13" id="KW-1185">Reference proteome</keyword>
<dbReference type="InterPro" id="IPR050177">
    <property type="entry name" value="Lipid_A_modif_metabolic_enz"/>
</dbReference>
<dbReference type="SUPFAM" id="SSF51735">
    <property type="entry name" value="NAD(P)-binding Rossmann-fold domains"/>
    <property type="match status" value="1"/>
</dbReference>
<comment type="subcellular location">
    <subcellularLocation>
        <location evidence="2">Endoplasmic reticulum membrane</location>
        <topology evidence="2">Single-pass membrane protein</topology>
    </subcellularLocation>
    <subcellularLocation>
        <location evidence="1">Mitochondrion membrane</location>
        <topology evidence="1">Single-pass membrane protein</topology>
    </subcellularLocation>
</comment>
<dbReference type="GO" id="GO:0016616">
    <property type="term" value="F:oxidoreductase activity, acting on the CH-OH group of donors, NAD or NADP as acceptor"/>
    <property type="evidence" value="ECO:0007669"/>
    <property type="project" value="InterPro"/>
</dbReference>
<keyword evidence="7 10" id="KW-0560">Oxidoreductase</keyword>
<dbReference type="InterPro" id="IPR036291">
    <property type="entry name" value="NAD(P)-bd_dom_sf"/>
</dbReference>
<protein>
    <recommendedName>
        <fullName evidence="11">3-beta hydroxysteroid dehydrogenase/isomerase domain-containing protein</fullName>
    </recommendedName>
</protein>
<keyword evidence="8" id="KW-0496">Mitochondrion</keyword>
<dbReference type="GO" id="GO:0006694">
    <property type="term" value="P:steroid biosynthetic process"/>
    <property type="evidence" value="ECO:0007669"/>
    <property type="project" value="InterPro"/>
</dbReference>
<comment type="caution">
    <text evidence="12">The sequence shown here is derived from an EMBL/GenBank/DDBJ whole genome shotgun (WGS) entry which is preliminary data.</text>
</comment>
<comment type="similarity">
    <text evidence="3 10">Belongs to the 3-beta-HSD family.</text>
</comment>
<evidence type="ECO:0000256" key="5">
    <source>
        <dbReference type="ARBA" id="ARBA00022824"/>
    </source>
</evidence>
<keyword evidence="4" id="KW-0812">Transmembrane</keyword>
<organism evidence="12 13">
    <name type="scientific">Hymenochirus boettgeri</name>
    <name type="common">Congo dwarf clawed frog</name>
    <dbReference type="NCBI Taxonomy" id="247094"/>
    <lineage>
        <taxon>Eukaryota</taxon>
        <taxon>Metazoa</taxon>
        <taxon>Chordata</taxon>
        <taxon>Craniata</taxon>
        <taxon>Vertebrata</taxon>
        <taxon>Euteleostomi</taxon>
        <taxon>Amphibia</taxon>
        <taxon>Batrachia</taxon>
        <taxon>Anura</taxon>
        <taxon>Pipoidea</taxon>
        <taxon>Pipidae</taxon>
        <taxon>Pipinae</taxon>
        <taxon>Hymenochirus</taxon>
    </lineage>
</organism>
<dbReference type="OrthoDB" id="1925334at2759"/>